<evidence type="ECO:0000313" key="3">
    <source>
        <dbReference type="EMBL" id="QTD52365.1"/>
    </source>
</evidence>
<sequence>MPIPSETLPSLVSKARSSATTSLYLKPNVYIEPMVNQWYAWPMLIAPHTAAMVTRNLHLKIMESYVKSPKLHANALKNPKMLGGPFIDLPAGRVDQVANLLAATKDRLSDLCAFADAVRALDDLLAREAQGHSLVPLYEKIPAPLRGYVELGYDLNNQASIRFFERMLYKSPYYHQENQGIALSITRRDERPFVLSTPRFPGPETLHYAMPFASEAIDRLAAMRHTPAPLAQLEAWLPEDREQRAFFSSLFTEAEPQRRGKNRDDLGDGLRIKYFGHAVLLFETKDVTVMTDPLVSYDVGDQLTPRYCFEDLPDRIDYVLLTHGHQDHVMFETLLQLRHRIGTIVVPRSGAGSLQDPNLKLVLEHTGFDNVIELAEMEPLEVPGGRIHGLPFLGEHGDLHIHAKLGFHLDLAGRTVVCAADSNNLSPEIFKLVRQHLGPVDTMFLGMECEGAPLSWLYGPLLTRTLERKMDQSRRFDGSDARKGLEMVEALECNRVFVYAMGQEPWLTFISSLRYTKESKPIVESDQLVAACRARGIESERLYGKKLIQL</sequence>
<dbReference type="Gene3D" id="3.60.15.10">
    <property type="entry name" value="Ribonuclease Z/Hydroxyacylglutathione hydrolase-like"/>
    <property type="match status" value="1"/>
</dbReference>
<feature type="domain" description="Diiron non-heme beta-hydroxylase N-terminal" evidence="2">
    <location>
        <begin position="24"/>
        <end position="254"/>
    </location>
</feature>
<dbReference type="Proteomes" id="UP000663929">
    <property type="component" value="Chromosome"/>
</dbReference>
<dbReference type="InterPro" id="IPR001279">
    <property type="entry name" value="Metallo-B-lactamas"/>
</dbReference>
<evidence type="ECO:0000259" key="2">
    <source>
        <dbReference type="Pfam" id="PF18456"/>
    </source>
</evidence>
<gene>
    <name evidence="3" type="ORF">J3U87_07820</name>
</gene>
<dbReference type="EMBL" id="CP071793">
    <property type="protein sequence ID" value="QTD52365.1"/>
    <property type="molecule type" value="Genomic_DNA"/>
</dbReference>
<evidence type="ECO:0000259" key="1">
    <source>
        <dbReference type="Pfam" id="PF12706"/>
    </source>
</evidence>
<dbReference type="AlphaFoldDB" id="A0A8A4U0U6"/>
<dbReference type="KEGG" id="scor:J3U87_07820"/>
<evidence type="ECO:0000313" key="4">
    <source>
        <dbReference type="Proteomes" id="UP000663929"/>
    </source>
</evidence>
<dbReference type="SUPFAM" id="SSF56281">
    <property type="entry name" value="Metallo-hydrolase/oxidoreductase"/>
    <property type="match status" value="1"/>
</dbReference>
<dbReference type="InterPro" id="IPR036866">
    <property type="entry name" value="RibonucZ/Hydroxyglut_hydro"/>
</dbReference>
<dbReference type="Pfam" id="PF18456">
    <property type="entry name" value="CmlA_N"/>
    <property type="match status" value="1"/>
</dbReference>
<dbReference type="InterPro" id="IPR050114">
    <property type="entry name" value="UPF0173_UPF0282_UlaG_hydrolase"/>
</dbReference>
<dbReference type="RefSeq" id="WP_237382473.1">
    <property type="nucleotide sequence ID" value="NZ_CP071793.1"/>
</dbReference>
<protein>
    <submittedName>
        <fullName evidence="3">MBL fold metallo-hydrolase</fullName>
    </submittedName>
</protein>
<keyword evidence="4" id="KW-1185">Reference proteome</keyword>
<name>A0A8A4U0U6_SULCO</name>
<dbReference type="PANTHER" id="PTHR43546:SF3">
    <property type="entry name" value="UPF0173 METAL-DEPENDENT HYDROLASE MJ1163"/>
    <property type="match status" value="1"/>
</dbReference>
<dbReference type="Pfam" id="PF12706">
    <property type="entry name" value="Lactamase_B_2"/>
    <property type="match status" value="1"/>
</dbReference>
<proteinExistence type="predicted"/>
<dbReference type="PANTHER" id="PTHR43546">
    <property type="entry name" value="UPF0173 METAL-DEPENDENT HYDROLASE MJ1163-RELATED"/>
    <property type="match status" value="1"/>
</dbReference>
<accession>A0A8A4U0U6</accession>
<feature type="domain" description="Metallo-beta-lactamase" evidence="1">
    <location>
        <begin position="289"/>
        <end position="445"/>
    </location>
</feature>
<dbReference type="InterPro" id="IPR041141">
    <property type="entry name" value="CmlA_N"/>
</dbReference>
<organism evidence="3 4">
    <name type="scientific">Sulfidibacter corallicola</name>
    <dbReference type="NCBI Taxonomy" id="2818388"/>
    <lineage>
        <taxon>Bacteria</taxon>
        <taxon>Pseudomonadati</taxon>
        <taxon>Acidobacteriota</taxon>
        <taxon>Holophagae</taxon>
        <taxon>Acanthopleuribacterales</taxon>
        <taxon>Acanthopleuribacteraceae</taxon>
        <taxon>Sulfidibacter</taxon>
    </lineage>
</organism>
<reference evidence="3" key="1">
    <citation type="submission" date="2021-03" db="EMBL/GenBank/DDBJ databases">
        <title>Acanthopleuribacteraceae sp. M133.</title>
        <authorList>
            <person name="Wang G."/>
        </authorList>
    </citation>
    <scope>NUCLEOTIDE SEQUENCE</scope>
    <source>
        <strain evidence="3">M133</strain>
    </source>
</reference>